<sequence>MSTGKSGDSELVEALTPLIFVGLIGLAVWVKRAAIIAWLLTHNLLTIDTPVVVIYHGAGLDIQRIALLIIPAAISLITGIVLAGAAIKAMNASDKAT</sequence>
<evidence type="ECO:0000313" key="2">
    <source>
        <dbReference type="EMBL" id="CPV66125.1"/>
    </source>
</evidence>
<dbReference type="RefSeq" id="WP_052618984.1">
    <property type="nucleotide sequence ID" value="NZ_CSWP01000009.1"/>
</dbReference>
<gene>
    <name evidence="2" type="ORF">ERS075579_03943</name>
</gene>
<evidence type="ECO:0000313" key="3">
    <source>
        <dbReference type="Proteomes" id="UP000045782"/>
    </source>
</evidence>
<proteinExistence type="predicted"/>
<protein>
    <submittedName>
        <fullName evidence="2">Uncharacterized protein</fullName>
    </submittedName>
</protein>
<accession>A0A0U0ZR76</accession>
<keyword evidence="1" id="KW-0812">Transmembrane</keyword>
<feature type="transmembrane region" description="Helical" evidence="1">
    <location>
        <begin position="65"/>
        <end position="87"/>
    </location>
</feature>
<keyword evidence="1" id="KW-1133">Transmembrane helix</keyword>
<evidence type="ECO:0000256" key="1">
    <source>
        <dbReference type="SAM" id="Phobius"/>
    </source>
</evidence>
<keyword evidence="1" id="KW-0472">Membrane</keyword>
<dbReference type="AlphaFoldDB" id="A0A0U0ZR76"/>
<reference evidence="2 3" key="1">
    <citation type="submission" date="2015-03" db="EMBL/GenBank/DDBJ databases">
        <authorList>
            <person name="Murphy D."/>
        </authorList>
    </citation>
    <scope>NUCLEOTIDE SEQUENCE [LARGE SCALE GENOMIC DNA]</scope>
    <source>
        <strain evidence="2 3">PAP088</strain>
    </source>
</reference>
<dbReference type="Proteomes" id="UP000045782">
    <property type="component" value="Unassembled WGS sequence"/>
</dbReference>
<organism evidence="2 3">
    <name type="scientific">Mycobacteroides abscessus</name>
    <dbReference type="NCBI Taxonomy" id="36809"/>
    <lineage>
        <taxon>Bacteria</taxon>
        <taxon>Bacillati</taxon>
        <taxon>Actinomycetota</taxon>
        <taxon>Actinomycetes</taxon>
        <taxon>Mycobacteriales</taxon>
        <taxon>Mycobacteriaceae</taxon>
        <taxon>Mycobacteroides</taxon>
    </lineage>
</organism>
<name>A0A0U0ZR76_9MYCO</name>
<feature type="transmembrane region" description="Helical" evidence="1">
    <location>
        <begin position="36"/>
        <end position="58"/>
    </location>
</feature>
<dbReference type="EMBL" id="CSWP01000009">
    <property type="protein sequence ID" value="CPV66125.1"/>
    <property type="molecule type" value="Genomic_DNA"/>
</dbReference>
<feature type="transmembrane region" description="Helical" evidence="1">
    <location>
        <begin position="12"/>
        <end position="30"/>
    </location>
</feature>